<evidence type="ECO:0000313" key="6">
    <source>
        <dbReference type="EMBL" id="GFR66356.1"/>
    </source>
</evidence>
<organism evidence="6 7">
    <name type="scientific">Elysia marginata</name>
    <dbReference type="NCBI Taxonomy" id="1093978"/>
    <lineage>
        <taxon>Eukaryota</taxon>
        <taxon>Metazoa</taxon>
        <taxon>Spiralia</taxon>
        <taxon>Lophotrochozoa</taxon>
        <taxon>Mollusca</taxon>
        <taxon>Gastropoda</taxon>
        <taxon>Heterobranchia</taxon>
        <taxon>Euthyneura</taxon>
        <taxon>Panpulmonata</taxon>
        <taxon>Sacoglossa</taxon>
        <taxon>Placobranchoidea</taxon>
        <taxon>Plakobranchidae</taxon>
        <taxon>Elysia</taxon>
    </lineage>
</organism>
<protein>
    <submittedName>
        <fullName evidence="6">Pancreatic lipase-related protein</fullName>
    </submittedName>
</protein>
<keyword evidence="7" id="KW-1185">Reference proteome</keyword>
<dbReference type="Gene3D" id="3.40.50.1820">
    <property type="entry name" value="alpha/beta hydrolase"/>
    <property type="match status" value="1"/>
</dbReference>
<dbReference type="InterPro" id="IPR033906">
    <property type="entry name" value="Lipase_N"/>
</dbReference>
<dbReference type="Pfam" id="PF00151">
    <property type="entry name" value="Lipase"/>
    <property type="match status" value="1"/>
</dbReference>
<gene>
    <name evidence="6" type="ORF">ElyMa_000226500</name>
</gene>
<evidence type="ECO:0000256" key="1">
    <source>
        <dbReference type="ARBA" id="ARBA00004613"/>
    </source>
</evidence>
<sequence length="333" mass="36406">MAGQRHGQGLVKNTDRWSFWRRCCESPFLPNDCECFETSSFSDFSNTPFHKPACPSKLGVTFYFFDREHTDVAVDIRADSIAEGPFDGRRNTVFISHGFNDKIVSPWVNAMKNELLVADDVNVIVVDWQQAAKGNYLQAVANTRTVGAMLARLILDLQSVTQASFPSFHLVGHSLGAHVSGTAGKEIERLTGAKLGRITGLDPAGPSFESYSANVRLDKSDASFVDVIHTDAEGLISSGFGIRTSIGHVDFWPNGGEHQPGCPDETYGILTILKPEAGVDTLACSHMRCLDFFSNSINLCTYDPQGSCTMGYHVSSECRGNYSPVTKSVEPFC</sequence>
<dbReference type="InterPro" id="IPR029058">
    <property type="entry name" value="AB_hydrolase_fold"/>
</dbReference>
<dbReference type="AlphaFoldDB" id="A0AAV4F0Q2"/>
<comment type="similarity">
    <text evidence="2 4">Belongs to the AB hydrolase superfamily. Lipase family.</text>
</comment>
<evidence type="ECO:0000313" key="7">
    <source>
        <dbReference type="Proteomes" id="UP000762676"/>
    </source>
</evidence>
<dbReference type="GO" id="GO:0005615">
    <property type="term" value="C:extracellular space"/>
    <property type="evidence" value="ECO:0007669"/>
    <property type="project" value="TreeGrafter"/>
</dbReference>
<comment type="caution">
    <text evidence="6">The sequence shown here is derived from an EMBL/GenBank/DDBJ whole genome shotgun (WGS) entry which is preliminary data.</text>
</comment>
<dbReference type="InterPro" id="IPR013818">
    <property type="entry name" value="Lipase"/>
</dbReference>
<evidence type="ECO:0000259" key="5">
    <source>
        <dbReference type="Pfam" id="PF00151"/>
    </source>
</evidence>
<feature type="domain" description="Lipase" evidence="5">
    <location>
        <begin position="51"/>
        <end position="303"/>
    </location>
</feature>
<accession>A0AAV4F0Q2</accession>
<dbReference type="EMBL" id="BMAT01000441">
    <property type="protein sequence ID" value="GFR66356.1"/>
    <property type="molecule type" value="Genomic_DNA"/>
</dbReference>
<dbReference type="SUPFAM" id="SSF53474">
    <property type="entry name" value="alpha/beta-Hydrolases"/>
    <property type="match status" value="1"/>
</dbReference>
<dbReference type="GO" id="GO:0016298">
    <property type="term" value="F:lipase activity"/>
    <property type="evidence" value="ECO:0007669"/>
    <property type="project" value="InterPro"/>
</dbReference>
<dbReference type="CDD" id="cd00707">
    <property type="entry name" value="Pancreat_lipase_like"/>
    <property type="match status" value="1"/>
</dbReference>
<evidence type="ECO:0000256" key="3">
    <source>
        <dbReference type="ARBA" id="ARBA00022525"/>
    </source>
</evidence>
<dbReference type="InterPro" id="IPR000734">
    <property type="entry name" value="TAG_lipase"/>
</dbReference>
<evidence type="ECO:0000256" key="2">
    <source>
        <dbReference type="ARBA" id="ARBA00010701"/>
    </source>
</evidence>
<proteinExistence type="inferred from homology"/>
<dbReference type="Proteomes" id="UP000762676">
    <property type="component" value="Unassembled WGS sequence"/>
</dbReference>
<comment type="subcellular location">
    <subcellularLocation>
        <location evidence="1">Secreted</location>
    </subcellularLocation>
</comment>
<dbReference type="GO" id="GO:0016042">
    <property type="term" value="P:lipid catabolic process"/>
    <property type="evidence" value="ECO:0007669"/>
    <property type="project" value="TreeGrafter"/>
</dbReference>
<evidence type="ECO:0000256" key="4">
    <source>
        <dbReference type="RuleBase" id="RU004262"/>
    </source>
</evidence>
<reference evidence="6 7" key="1">
    <citation type="journal article" date="2021" name="Elife">
        <title>Chloroplast acquisition without the gene transfer in kleptoplastic sea slugs, Plakobranchus ocellatus.</title>
        <authorList>
            <person name="Maeda T."/>
            <person name="Takahashi S."/>
            <person name="Yoshida T."/>
            <person name="Shimamura S."/>
            <person name="Takaki Y."/>
            <person name="Nagai Y."/>
            <person name="Toyoda A."/>
            <person name="Suzuki Y."/>
            <person name="Arimoto A."/>
            <person name="Ishii H."/>
            <person name="Satoh N."/>
            <person name="Nishiyama T."/>
            <person name="Hasebe M."/>
            <person name="Maruyama T."/>
            <person name="Minagawa J."/>
            <person name="Obokata J."/>
            <person name="Shigenobu S."/>
        </authorList>
    </citation>
    <scope>NUCLEOTIDE SEQUENCE [LARGE SCALE GENOMIC DNA]</scope>
</reference>
<name>A0AAV4F0Q2_9GAST</name>
<dbReference type="PANTHER" id="PTHR11610">
    <property type="entry name" value="LIPASE"/>
    <property type="match status" value="1"/>
</dbReference>
<dbReference type="PRINTS" id="PR00821">
    <property type="entry name" value="TAGLIPASE"/>
</dbReference>
<keyword evidence="3" id="KW-0964">Secreted</keyword>